<dbReference type="Pfam" id="PF12008">
    <property type="entry name" value="EcoR124_C"/>
    <property type="match status" value="1"/>
</dbReference>
<evidence type="ECO:0000313" key="13">
    <source>
        <dbReference type="EMBL" id="MBB6335109.1"/>
    </source>
</evidence>
<dbReference type="InterPro" id="IPR051268">
    <property type="entry name" value="Type-I_R_enzyme_R_subunit"/>
</dbReference>
<accession>A0A923E389</accession>
<keyword evidence="7" id="KW-0255">Endonuclease</keyword>
<keyword evidence="8 11" id="KW-0378">Hydrolase</keyword>
<gene>
    <name evidence="13" type="ORF">HD592_001674</name>
</gene>
<evidence type="ECO:0000259" key="12">
    <source>
        <dbReference type="PROSITE" id="PS51192"/>
    </source>
</evidence>
<dbReference type="EC" id="3.1.21.3" evidence="11"/>
<evidence type="ECO:0000256" key="7">
    <source>
        <dbReference type="ARBA" id="ARBA00022759"/>
    </source>
</evidence>
<evidence type="ECO:0000313" key="14">
    <source>
        <dbReference type="Proteomes" id="UP000617426"/>
    </source>
</evidence>
<keyword evidence="4" id="KW-0540">Nuclease</keyword>
<keyword evidence="9 11" id="KW-0067">ATP-binding</keyword>
<dbReference type="InterPro" id="IPR027417">
    <property type="entry name" value="P-loop_NTPase"/>
</dbReference>
<proteinExistence type="inferred from homology"/>
<evidence type="ECO:0000256" key="6">
    <source>
        <dbReference type="ARBA" id="ARBA00022747"/>
    </source>
</evidence>
<dbReference type="AlphaFoldDB" id="A0A923E389"/>
<dbReference type="InterPro" id="IPR014001">
    <property type="entry name" value="Helicase_ATP-bd"/>
</dbReference>
<keyword evidence="5 11" id="KW-0547">Nucleotide-binding</keyword>
<evidence type="ECO:0000256" key="4">
    <source>
        <dbReference type="ARBA" id="ARBA00022722"/>
    </source>
</evidence>
<dbReference type="SUPFAM" id="SSF52540">
    <property type="entry name" value="P-loop containing nucleoside triphosphate hydrolases"/>
    <property type="match status" value="1"/>
</dbReference>
<dbReference type="Gene3D" id="1.20.58.2040">
    <property type="match status" value="1"/>
</dbReference>
<dbReference type="PANTHER" id="PTHR30195:SF16">
    <property type="entry name" value="TYPE I RESTRICTION ENZYME ENDONUCLEASE SUBUNIT"/>
    <property type="match status" value="1"/>
</dbReference>
<reference evidence="13" key="1">
    <citation type="submission" date="2020-08" db="EMBL/GenBank/DDBJ databases">
        <title>Sequencing the genomes of 1000 actinobacteria strains.</title>
        <authorList>
            <person name="Klenk H.-P."/>
        </authorList>
    </citation>
    <scope>NUCLEOTIDE SEQUENCE</scope>
    <source>
        <strain evidence="13">DSM 10695</strain>
    </source>
</reference>
<keyword evidence="6 11" id="KW-0680">Restriction system</keyword>
<evidence type="ECO:0000256" key="2">
    <source>
        <dbReference type="ARBA" id="ARBA00008598"/>
    </source>
</evidence>
<evidence type="ECO:0000256" key="5">
    <source>
        <dbReference type="ARBA" id="ARBA00022741"/>
    </source>
</evidence>
<dbReference type="EMBL" id="JACHMK010000001">
    <property type="protein sequence ID" value="MBB6335109.1"/>
    <property type="molecule type" value="Genomic_DNA"/>
</dbReference>
<dbReference type="RefSeq" id="WP_184453296.1">
    <property type="nucleotide sequence ID" value="NZ_JACHMK010000001.1"/>
</dbReference>
<dbReference type="PROSITE" id="PS51192">
    <property type="entry name" value="HELICASE_ATP_BIND_1"/>
    <property type="match status" value="1"/>
</dbReference>
<keyword evidence="10 11" id="KW-0238">DNA-binding</keyword>
<dbReference type="InterPro" id="IPR022625">
    <property type="entry name" value="TypeI_RM_Rsu_C"/>
</dbReference>
<comment type="similarity">
    <text evidence="2 11">Belongs to the HsdR family.</text>
</comment>
<dbReference type="CDD" id="cd18800">
    <property type="entry name" value="SF2_C_EcoR124I-like"/>
    <property type="match status" value="1"/>
</dbReference>
<dbReference type="GO" id="GO:0009035">
    <property type="term" value="F:type I site-specific deoxyribonuclease activity"/>
    <property type="evidence" value="ECO:0007669"/>
    <property type="project" value="UniProtKB-EC"/>
</dbReference>
<evidence type="ECO:0000256" key="3">
    <source>
        <dbReference type="ARBA" id="ARBA00011296"/>
    </source>
</evidence>
<dbReference type="GO" id="GO:0003677">
    <property type="term" value="F:DNA binding"/>
    <property type="evidence" value="ECO:0007669"/>
    <property type="project" value="UniProtKB-KW"/>
</dbReference>
<protein>
    <recommendedName>
        <fullName evidence="11">Type I restriction enzyme endonuclease subunit</fullName>
        <shortName evidence="11">R protein</shortName>
        <ecNumber evidence="11">3.1.21.3</ecNumber>
    </recommendedName>
</protein>
<dbReference type="InterPro" id="IPR007409">
    <property type="entry name" value="Restrct_endonuc_type1_HsdR_N"/>
</dbReference>
<comment type="subunit">
    <text evidence="3 11">The type I restriction/modification system is composed of three polypeptides R, M and S.</text>
</comment>
<dbReference type="SMART" id="SM00487">
    <property type="entry name" value="DEXDc"/>
    <property type="match status" value="1"/>
</dbReference>
<dbReference type="NCBIfam" id="TIGR00348">
    <property type="entry name" value="hsdR"/>
    <property type="match status" value="1"/>
</dbReference>
<keyword evidence="14" id="KW-1185">Reference proteome</keyword>
<dbReference type="InterPro" id="IPR004473">
    <property type="entry name" value="Restrct_endonuc_typeI_HsdR"/>
</dbReference>
<evidence type="ECO:0000256" key="1">
    <source>
        <dbReference type="ARBA" id="ARBA00000851"/>
    </source>
</evidence>
<dbReference type="CDD" id="cd18030">
    <property type="entry name" value="DEXHc_RE_I_HsdR"/>
    <property type="match status" value="1"/>
</dbReference>
<dbReference type="CDD" id="cd22332">
    <property type="entry name" value="HsdR_N"/>
    <property type="match status" value="1"/>
</dbReference>
<dbReference type="Proteomes" id="UP000617426">
    <property type="component" value="Unassembled WGS sequence"/>
</dbReference>
<dbReference type="PANTHER" id="PTHR30195">
    <property type="entry name" value="TYPE I SITE-SPECIFIC DEOXYRIBONUCLEASE PROTEIN SUBUNIT M AND R"/>
    <property type="match status" value="1"/>
</dbReference>
<comment type="caution">
    <text evidence="13">The sequence shown here is derived from an EMBL/GenBank/DDBJ whole genome shotgun (WGS) entry which is preliminary data.</text>
</comment>
<dbReference type="GO" id="GO:0009307">
    <property type="term" value="P:DNA restriction-modification system"/>
    <property type="evidence" value="ECO:0007669"/>
    <property type="project" value="UniProtKB-KW"/>
</dbReference>
<dbReference type="InterPro" id="IPR040980">
    <property type="entry name" value="SWI2_SNF2"/>
</dbReference>
<dbReference type="Pfam" id="PF18766">
    <property type="entry name" value="SWI2_SNF2"/>
    <property type="match status" value="1"/>
</dbReference>
<comment type="catalytic activity">
    <reaction evidence="1 11">
        <text>Endonucleolytic cleavage of DNA to give random double-stranded fragments with terminal 5'-phosphates, ATP is simultaneously hydrolyzed.</text>
        <dbReference type="EC" id="3.1.21.3"/>
    </reaction>
</comment>
<evidence type="ECO:0000256" key="10">
    <source>
        <dbReference type="ARBA" id="ARBA00023125"/>
    </source>
</evidence>
<organism evidence="13 14">
    <name type="scientific">Schaalia hyovaginalis</name>
    <dbReference type="NCBI Taxonomy" id="29316"/>
    <lineage>
        <taxon>Bacteria</taxon>
        <taxon>Bacillati</taxon>
        <taxon>Actinomycetota</taxon>
        <taxon>Actinomycetes</taxon>
        <taxon>Actinomycetales</taxon>
        <taxon>Actinomycetaceae</taxon>
        <taxon>Schaalia</taxon>
    </lineage>
</organism>
<name>A0A923E389_9ACTO</name>
<dbReference type="GO" id="GO:0005524">
    <property type="term" value="F:ATP binding"/>
    <property type="evidence" value="ECO:0007669"/>
    <property type="project" value="UniProtKB-KW"/>
</dbReference>
<dbReference type="InterPro" id="IPR055180">
    <property type="entry name" value="HsdR_RecA-like_helicase_dom_2"/>
</dbReference>
<sequence>MSASVDTGFNPSMRIEPIILTDEATVVAQFEPGPDTDPSYQSEAALEKEFLTQLQRQAYEYIVFDSEAAMIANLRTQLEALNHYAFTDSEWERFFAEKISGRNDGIIEKTRRIQEDHVQVLLRDTGETKNIRLIDKERIHNNRLQVTNQYVVESGAHDNRYDVTILVNGLPLVHIELKRRGVALKEAFNQINRYQRDSFWAGAGLFDYVQVFVISNGTHTKYYSNTTRRDHITEDRPGRPQAKAATSDSFEFTCWWTDARNHQITRLEDFTRTFFAKHTILAILTRYCVFTTEEKLLVMRPYQIAATEAILQRIHTSTIQKTTGSLEAGGYIWHTTGSGKTLTSFKTAKLAAGLPEIDKVLFVVDRKDLDHQTIKEYNRFAAGTVSANQSTSQLAAQINDPHVPIIVTTIQKLSNFVAANRGHAIYSGHVVLIFDECHRSQFGDMHTAITKAFTNYHLFGFTGTPIFAENSSASGNIHLRTTVQAFGDQLHSYTILNAVADRNVLPFRVDYIDTFRHSGEVEDAEVAGIDTEAVFRDPRRIAGIVTYIREHFDQKTKRQSSYTLGERRIRGFNSLLATQSIPAARDYYAEFQRQQEDLPTDERLSVGIIYSYAPNTEAPGDSLAEESVDPTALTRDDRDFLDRAIADYNARFGTNYDSSANGFESYYEDIAKKLTTREIDLVIVVNMFLTGFDSKTLNTLWVDKNLRTHGLIQAFSRTNRILNAVKSYGNIVCFRNLKDEVDAAITLFGNKEGGGSFLIRPYEEYLGEYVNAVVDLREYPRDRLIISESEMEAFVELFSKVLRLRNILTSFDEFAADDPLSEREFADYKGIYVDIYNELRPRADAEKAVINDDLVFEIELIKQVEVNIDYIIRLVEEHKAAHGESKDAEIRADVTRIVKASPSLYSKRDLIERFLATYTAGTDGGAHWEAILSAAKASELEEIIDTERLKPEAARTFVAKALDRGYLAEEGTEILSILPPMSRFAKAAGAETRAEKKQRVIRALKEYLERFLGV</sequence>
<evidence type="ECO:0000256" key="8">
    <source>
        <dbReference type="ARBA" id="ARBA00022801"/>
    </source>
</evidence>
<feature type="domain" description="Helicase ATP-binding" evidence="12">
    <location>
        <begin position="321"/>
        <end position="483"/>
    </location>
</feature>
<dbReference type="Gene3D" id="3.90.1570.50">
    <property type="match status" value="2"/>
</dbReference>
<dbReference type="Gene3D" id="3.40.50.300">
    <property type="entry name" value="P-loop containing nucleotide triphosphate hydrolases"/>
    <property type="match status" value="2"/>
</dbReference>
<evidence type="ECO:0000256" key="9">
    <source>
        <dbReference type="ARBA" id="ARBA00022840"/>
    </source>
</evidence>
<dbReference type="Pfam" id="PF04313">
    <property type="entry name" value="HSDR_N"/>
    <property type="match status" value="1"/>
</dbReference>
<dbReference type="Pfam" id="PF22679">
    <property type="entry name" value="T1R_D3-like"/>
    <property type="match status" value="1"/>
</dbReference>
<comment type="function">
    <text evidence="11">Subunit R is required for both nuclease and ATPase activities, but not for modification.</text>
</comment>
<evidence type="ECO:0000256" key="11">
    <source>
        <dbReference type="RuleBase" id="RU364115"/>
    </source>
</evidence>